<evidence type="ECO:0000256" key="11">
    <source>
        <dbReference type="ARBA" id="ARBA00068717"/>
    </source>
</evidence>
<dbReference type="InterPro" id="IPR036013">
    <property type="entry name" value="Band_7/SPFH_dom_sf"/>
</dbReference>
<evidence type="ECO:0000256" key="3">
    <source>
        <dbReference type="ARBA" id="ARBA00007161"/>
    </source>
</evidence>
<dbReference type="InterPro" id="IPR001107">
    <property type="entry name" value="Band_7"/>
</dbReference>
<dbReference type="Proteomes" id="UP001142055">
    <property type="component" value="Chromosome 1"/>
</dbReference>
<dbReference type="SUPFAM" id="SSF51735">
    <property type="entry name" value="NAD(P)-binding Rossmann-fold domains"/>
    <property type="match status" value="1"/>
</dbReference>
<dbReference type="PRINTS" id="PR00080">
    <property type="entry name" value="SDRFAMILY"/>
</dbReference>
<dbReference type="Gene3D" id="3.30.479.30">
    <property type="entry name" value="Band 7 domain"/>
    <property type="match status" value="1"/>
</dbReference>
<dbReference type="PANTHER" id="PTHR13806:SF46">
    <property type="entry name" value="FLOTILLIN-1-RELATED"/>
    <property type="match status" value="1"/>
</dbReference>
<dbReference type="Pfam" id="PF15975">
    <property type="entry name" value="Flot"/>
    <property type="match status" value="1"/>
</dbReference>
<dbReference type="GO" id="GO:0070528">
    <property type="term" value="P:protein kinase C signaling"/>
    <property type="evidence" value="ECO:0007669"/>
    <property type="project" value="TreeGrafter"/>
</dbReference>
<dbReference type="GO" id="GO:0031410">
    <property type="term" value="C:cytoplasmic vesicle"/>
    <property type="evidence" value="ECO:0007669"/>
    <property type="project" value="TreeGrafter"/>
</dbReference>
<comment type="similarity">
    <text evidence="2">Belongs to the short-chain dehydrogenases/reductases (SDR) family.</text>
</comment>
<dbReference type="AlphaFoldDB" id="A0A9Q0MCD4"/>
<evidence type="ECO:0000256" key="8">
    <source>
        <dbReference type="ARBA" id="ARBA00023098"/>
    </source>
</evidence>
<keyword evidence="16" id="KW-1185">Reference proteome</keyword>
<evidence type="ECO:0000259" key="14">
    <source>
        <dbReference type="SMART" id="SM00244"/>
    </source>
</evidence>
<feature type="domain" description="Band 7" evidence="14">
    <location>
        <begin position="62"/>
        <end position="244"/>
    </location>
</feature>
<evidence type="ECO:0000256" key="10">
    <source>
        <dbReference type="ARBA" id="ARBA00059620"/>
    </source>
</evidence>
<comment type="subcellular location">
    <subcellularLocation>
        <location evidence="1">Membrane</location>
        <topology evidence="1">Multi-pass membrane protein</topology>
    </subcellularLocation>
</comment>
<dbReference type="CDD" id="cd03399">
    <property type="entry name" value="SPFH_flotillin"/>
    <property type="match status" value="1"/>
</dbReference>
<dbReference type="InterPro" id="IPR027705">
    <property type="entry name" value="Flotillin_fam"/>
</dbReference>
<evidence type="ECO:0000256" key="1">
    <source>
        <dbReference type="ARBA" id="ARBA00004141"/>
    </source>
</evidence>
<dbReference type="GO" id="GO:0002090">
    <property type="term" value="P:regulation of receptor internalization"/>
    <property type="evidence" value="ECO:0007669"/>
    <property type="project" value="TreeGrafter"/>
</dbReference>
<evidence type="ECO:0000256" key="12">
    <source>
        <dbReference type="ARBA" id="ARBA00082544"/>
    </source>
</evidence>
<keyword evidence="7" id="KW-0560">Oxidoreductase</keyword>
<dbReference type="FunFam" id="3.40.50.720:FF:000131">
    <property type="entry name" value="Short-chain dehydrogenase/reductase 3"/>
    <property type="match status" value="1"/>
</dbReference>
<dbReference type="GO" id="GO:0045807">
    <property type="term" value="P:positive regulation of endocytosis"/>
    <property type="evidence" value="ECO:0007669"/>
    <property type="project" value="TreeGrafter"/>
</dbReference>
<evidence type="ECO:0000256" key="9">
    <source>
        <dbReference type="ARBA" id="ARBA00023136"/>
    </source>
</evidence>
<comment type="similarity">
    <text evidence="3 13">Belongs to the band 7/mec-2 family. Flotillin subfamily.</text>
</comment>
<dbReference type="InterPro" id="IPR031905">
    <property type="entry name" value="Flotillin_C"/>
</dbReference>
<dbReference type="GO" id="GO:0052650">
    <property type="term" value="F:all-trans-retinol dehydrogenase (NADP+) activity"/>
    <property type="evidence" value="ECO:0007669"/>
    <property type="project" value="UniProtKB-ARBA"/>
</dbReference>
<keyword evidence="4" id="KW-0812">Transmembrane</keyword>
<dbReference type="GO" id="GO:1901890">
    <property type="term" value="P:positive regulation of cell junction assembly"/>
    <property type="evidence" value="ECO:0007669"/>
    <property type="project" value="TreeGrafter"/>
</dbReference>
<dbReference type="GO" id="GO:0016600">
    <property type="term" value="C:flotillin complex"/>
    <property type="evidence" value="ECO:0007669"/>
    <property type="project" value="TreeGrafter"/>
</dbReference>
<dbReference type="SMART" id="SM00244">
    <property type="entry name" value="PHB"/>
    <property type="match status" value="1"/>
</dbReference>
<evidence type="ECO:0000256" key="7">
    <source>
        <dbReference type="ARBA" id="ARBA00023002"/>
    </source>
</evidence>
<dbReference type="PANTHER" id="PTHR13806">
    <property type="entry name" value="FLOTILLIN-RELATED"/>
    <property type="match status" value="1"/>
</dbReference>
<keyword evidence="6" id="KW-1133">Transmembrane helix</keyword>
<accession>A0A9Q0MCD4</accession>
<dbReference type="SUPFAM" id="SSF117892">
    <property type="entry name" value="Band 7/SPFH domain"/>
    <property type="match status" value="1"/>
</dbReference>
<dbReference type="PRINTS" id="PR00081">
    <property type="entry name" value="GDHRDH"/>
</dbReference>
<dbReference type="EMBL" id="JAPWDV010000001">
    <property type="protein sequence ID" value="KAJ6223668.1"/>
    <property type="molecule type" value="Genomic_DNA"/>
</dbReference>
<dbReference type="GO" id="GO:0002020">
    <property type="term" value="F:protease binding"/>
    <property type="evidence" value="ECO:0007669"/>
    <property type="project" value="TreeGrafter"/>
</dbReference>
<keyword evidence="9" id="KW-0472">Membrane</keyword>
<dbReference type="GO" id="GO:2000049">
    <property type="term" value="P:positive regulation of cell-cell adhesion mediated by cadherin"/>
    <property type="evidence" value="ECO:0007669"/>
    <property type="project" value="TreeGrafter"/>
</dbReference>
<organism evidence="15 16">
    <name type="scientific">Blomia tropicalis</name>
    <name type="common">Mite</name>
    <dbReference type="NCBI Taxonomy" id="40697"/>
    <lineage>
        <taxon>Eukaryota</taxon>
        <taxon>Metazoa</taxon>
        <taxon>Ecdysozoa</taxon>
        <taxon>Arthropoda</taxon>
        <taxon>Chelicerata</taxon>
        <taxon>Arachnida</taxon>
        <taxon>Acari</taxon>
        <taxon>Acariformes</taxon>
        <taxon>Sarcoptiformes</taxon>
        <taxon>Astigmata</taxon>
        <taxon>Glycyphagoidea</taxon>
        <taxon>Echimyopodidae</taxon>
        <taxon>Blomia</taxon>
    </lineage>
</organism>
<evidence type="ECO:0000313" key="16">
    <source>
        <dbReference type="Proteomes" id="UP001142055"/>
    </source>
</evidence>
<dbReference type="Gene3D" id="3.40.50.720">
    <property type="entry name" value="NAD(P)-binding Rossmann-like Domain"/>
    <property type="match status" value="1"/>
</dbReference>
<gene>
    <name evidence="15" type="ORF">RDWZM_002213</name>
</gene>
<proteinExistence type="inferred from homology"/>
<dbReference type="InterPro" id="IPR036291">
    <property type="entry name" value="NAD(P)-bd_dom_sf"/>
</dbReference>
<protein>
    <recommendedName>
        <fullName evidence="11">Short-chain dehydrogenase/reductase 3</fullName>
    </recommendedName>
    <alternativeName>
        <fullName evidence="12">Retinal short-chain dehydrogenase/reductase 1</fullName>
    </alternativeName>
</protein>
<comment type="caution">
    <text evidence="15">The sequence shown here is derived from an EMBL/GenBank/DDBJ whole genome shotgun (WGS) entry which is preliminary data.</text>
</comment>
<name>A0A9Q0MCD4_BLOTA</name>
<evidence type="ECO:0000313" key="15">
    <source>
        <dbReference type="EMBL" id="KAJ6223668.1"/>
    </source>
</evidence>
<dbReference type="CDD" id="cd05339">
    <property type="entry name" value="17beta-HSDXI-like_SDR_c"/>
    <property type="match status" value="1"/>
</dbReference>
<keyword evidence="5" id="KW-0521">NADP</keyword>
<keyword evidence="8" id="KW-0443">Lipid metabolism</keyword>
<evidence type="ECO:0000256" key="6">
    <source>
        <dbReference type="ARBA" id="ARBA00022989"/>
    </source>
</evidence>
<dbReference type="GO" id="GO:0072659">
    <property type="term" value="P:protein localization to plasma membrane"/>
    <property type="evidence" value="ECO:0007669"/>
    <property type="project" value="TreeGrafter"/>
</dbReference>
<dbReference type="Pfam" id="PF00106">
    <property type="entry name" value="adh_short"/>
    <property type="match status" value="1"/>
</dbReference>
<comment type="function">
    <text evidence="10">Catalyzes the reduction of all-trans-retinal to all-trans-retinol in the presence of NADPH.</text>
</comment>
<evidence type="ECO:0000256" key="2">
    <source>
        <dbReference type="ARBA" id="ARBA00006484"/>
    </source>
</evidence>
<evidence type="ECO:0000256" key="13">
    <source>
        <dbReference type="RuleBase" id="RU366054"/>
    </source>
</evidence>
<sequence length="668" mass="74598">MVPGGRVFVWPGIQRVQRISLNTMALVIESPRVYTQQGVPISVTGIAQVKIQGQNAEMLRAACEQFLGKSEEDIMNVARETLEGHQRAIMASMTVEEIYKNRKKFSKKVFEVASSDLVDMGFTVVSYTIKDISDEEGYLNALGLARTAEVKRDARIGEAQAQRDALIKEALANEEKQSAELLNKTEIAKAQRDFELKKATYDAEVFTKKADAELATALQTAKVQQKIMEEKMEVKVIEKKQDILIQEQEIIRKQKELEATIKKPAEAERYRLEKLAEANRKKIIMEAEAEAEAIRLKGEAEAEAIKAKAIAESETLAKKADAFKLYENAAKIEMMLQVLPKIACEIADPLSQVNKIVMVSNTGEVGASKLTGEVLDIVEKIQGTVSKISNSATTSVDVKKNVSNKNVLITGSAQGIGKEMAMRFHRLGANLALIDINEVQLNQFVNELHQVNKSNKVIGYRCDLSEEQSINNVCEKIFQDFDHVDILINNAGIVRCAPLTKLTSKDIRRTFDVNLFAHFWMNKQILPKMIQRRSGQIVAISSIAGLTGTANLVDYCSSKFAVTGMMEALEYELERYGNDFIQLTTICPLAIATGMFKKPKSRFSRLLPILTPEYTAEKAVDAILTNQTLVTIPTSTFYVFYLFGKFIPDKARNLLRNFVGYGVDQHDD</sequence>
<dbReference type="InterPro" id="IPR002347">
    <property type="entry name" value="SDR_fam"/>
</dbReference>
<reference evidence="15" key="1">
    <citation type="submission" date="2022-12" db="EMBL/GenBank/DDBJ databases">
        <title>Genome assemblies of Blomia tropicalis.</title>
        <authorList>
            <person name="Cui Y."/>
        </authorList>
    </citation>
    <scope>NUCLEOTIDE SEQUENCE</scope>
    <source>
        <tissue evidence="15">Adult mites</tissue>
    </source>
</reference>
<evidence type="ECO:0000256" key="5">
    <source>
        <dbReference type="ARBA" id="ARBA00022857"/>
    </source>
</evidence>
<evidence type="ECO:0000256" key="4">
    <source>
        <dbReference type="ARBA" id="ARBA00022692"/>
    </source>
</evidence>
<dbReference type="Pfam" id="PF01145">
    <property type="entry name" value="Band_7"/>
    <property type="match status" value="1"/>
</dbReference>